<gene>
    <name evidence="2" type="ORF">IFM89_033954</name>
</gene>
<dbReference type="InterPro" id="IPR050796">
    <property type="entry name" value="SCF_F-box_component"/>
</dbReference>
<evidence type="ECO:0000313" key="2">
    <source>
        <dbReference type="EMBL" id="KAF9607366.1"/>
    </source>
</evidence>
<dbReference type="PANTHER" id="PTHR31672">
    <property type="entry name" value="BNACNNG10540D PROTEIN"/>
    <property type="match status" value="1"/>
</dbReference>
<proteinExistence type="predicted"/>
<dbReference type="PANTHER" id="PTHR31672:SF13">
    <property type="entry name" value="F-BOX PROTEIN CPR30-LIKE"/>
    <property type="match status" value="1"/>
</dbReference>
<dbReference type="InterPro" id="IPR036047">
    <property type="entry name" value="F-box-like_dom_sf"/>
</dbReference>
<dbReference type="EMBL" id="JADFTS010000005">
    <property type="protein sequence ID" value="KAF9607366.1"/>
    <property type="molecule type" value="Genomic_DNA"/>
</dbReference>
<keyword evidence="3" id="KW-1185">Reference proteome</keyword>
<reference evidence="2 3" key="1">
    <citation type="submission" date="2020-10" db="EMBL/GenBank/DDBJ databases">
        <title>The Coptis chinensis genome and diversification of protoberbering-type alkaloids.</title>
        <authorList>
            <person name="Wang B."/>
            <person name="Shu S."/>
            <person name="Song C."/>
            <person name="Liu Y."/>
        </authorList>
    </citation>
    <scope>NUCLEOTIDE SEQUENCE [LARGE SCALE GENOMIC DNA]</scope>
    <source>
        <strain evidence="2">HL-2020</strain>
        <tissue evidence="2">Leaf</tissue>
    </source>
</reference>
<dbReference type="Gene3D" id="1.20.1280.50">
    <property type="match status" value="1"/>
</dbReference>
<dbReference type="Proteomes" id="UP000631114">
    <property type="component" value="Unassembled WGS sequence"/>
</dbReference>
<dbReference type="InterPro" id="IPR001810">
    <property type="entry name" value="F-box_dom"/>
</dbReference>
<name>A0A835HX63_9MAGN</name>
<accession>A0A835HX63</accession>
<comment type="caution">
    <text evidence="2">The sequence shown here is derived from an EMBL/GenBank/DDBJ whole genome shotgun (WGS) entry which is preliminary data.</text>
</comment>
<evidence type="ECO:0000259" key="1">
    <source>
        <dbReference type="SMART" id="SM00256"/>
    </source>
</evidence>
<organism evidence="2 3">
    <name type="scientific">Coptis chinensis</name>
    <dbReference type="NCBI Taxonomy" id="261450"/>
    <lineage>
        <taxon>Eukaryota</taxon>
        <taxon>Viridiplantae</taxon>
        <taxon>Streptophyta</taxon>
        <taxon>Embryophyta</taxon>
        <taxon>Tracheophyta</taxon>
        <taxon>Spermatophyta</taxon>
        <taxon>Magnoliopsida</taxon>
        <taxon>Ranunculales</taxon>
        <taxon>Ranunculaceae</taxon>
        <taxon>Coptidoideae</taxon>
        <taxon>Coptis</taxon>
    </lineage>
</organism>
<evidence type="ECO:0000313" key="3">
    <source>
        <dbReference type="Proteomes" id="UP000631114"/>
    </source>
</evidence>
<protein>
    <recommendedName>
        <fullName evidence="1">F-box domain-containing protein</fullName>
    </recommendedName>
</protein>
<sequence>MFLKLTTMMRTPKFYQLETTEQFAVTRGSSKLDGYGPVITLIVYSDSLTDTESFNSLRIRMVLFSTLQVHYSKSVGHWDRQPPLLLGSWCSDPGDLSGLILCKMAKFWVNEGGEEEQLQLSGDFPSDVLLGILSRLPLKSLSNFRWVCKTWYNAIHHPRFAMKHYVHALQNRSPCIVISVDKGVDYLVDHQVFDNHQVSTVPYSLEFCVSVRLFHYQVIINNEDVIQQRDCKLTILVGSLISPRTIEGINKEFGTESGGQLVKLSSSLGGKLNEKAFPLVLLGFACFTGVEQLL</sequence>
<dbReference type="SUPFAM" id="SSF81383">
    <property type="entry name" value="F-box domain"/>
    <property type="match status" value="1"/>
</dbReference>
<feature type="domain" description="F-box" evidence="1">
    <location>
        <begin position="124"/>
        <end position="164"/>
    </location>
</feature>
<dbReference type="AlphaFoldDB" id="A0A835HX63"/>
<dbReference type="Pfam" id="PF00646">
    <property type="entry name" value="F-box"/>
    <property type="match status" value="1"/>
</dbReference>
<dbReference type="SMART" id="SM00256">
    <property type="entry name" value="FBOX"/>
    <property type="match status" value="1"/>
</dbReference>